<comment type="function">
    <text evidence="7">Involved in cytoplasm to vacuole transport (Cvt) and autophagic vesicle formation.</text>
</comment>
<dbReference type="Proteomes" id="UP000769157">
    <property type="component" value="Unassembled WGS sequence"/>
</dbReference>
<dbReference type="GO" id="GO:0034274">
    <property type="term" value="C:Atg12-Atg5-Atg16 complex"/>
    <property type="evidence" value="ECO:0007669"/>
    <property type="project" value="TreeGrafter"/>
</dbReference>
<keyword evidence="5 7" id="KW-0832">Ubl conjugation</keyword>
<reference evidence="11" key="2">
    <citation type="submission" date="2021-01" db="EMBL/GenBank/DDBJ databases">
        <authorList>
            <person name="Schikora-Tamarit M.A."/>
        </authorList>
    </citation>
    <scope>NUCLEOTIDE SEQUENCE</scope>
    <source>
        <strain evidence="11">CBS6075</strain>
    </source>
</reference>
<comment type="subcellular location">
    <subcellularLocation>
        <location evidence="1 7">Preautophagosomal structure membrane</location>
        <topology evidence="1 7">Peripheral membrane protein</topology>
    </subcellularLocation>
</comment>
<evidence type="ECO:0000259" key="8">
    <source>
        <dbReference type="Pfam" id="PF04106"/>
    </source>
</evidence>
<organism evidence="11 12">
    <name type="scientific">Ogataea philodendri</name>
    <dbReference type="NCBI Taxonomy" id="1378263"/>
    <lineage>
        <taxon>Eukaryota</taxon>
        <taxon>Fungi</taxon>
        <taxon>Dikarya</taxon>
        <taxon>Ascomycota</taxon>
        <taxon>Saccharomycotina</taxon>
        <taxon>Pichiomycetes</taxon>
        <taxon>Pichiales</taxon>
        <taxon>Pichiaceae</taxon>
        <taxon>Ogataea</taxon>
    </lineage>
</organism>
<dbReference type="Gene3D" id="3.10.20.90">
    <property type="entry name" value="Phosphatidylinositol 3-kinase Catalytic Subunit, Chain A, domain 1"/>
    <property type="match status" value="1"/>
</dbReference>
<dbReference type="Pfam" id="PF20638">
    <property type="entry name" value="ATG5_UblA"/>
    <property type="match status" value="1"/>
</dbReference>
<evidence type="ECO:0000313" key="12">
    <source>
        <dbReference type="Proteomes" id="UP000769157"/>
    </source>
</evidence>
<dbReference type="InterPro" id="IPR007239">
    <property type="entry name" value="Atg5"/>
</dbReference>
<dbReference type="GO" id="GO:0034045">
    <property type="term" value="C:phagophore assembly site membrane"/>
    <property type="evidence" value="ECO:0007669"/>
    <property type="project" value="UniProtKB-SubCell"/>
</dbReference>
<dbReference type="Gene3D" id="1.10.246.190">
    <property type="entry name" value="Autophagy protein Apg5, helix rich domain"/>
    <property type="match status" value="1"/>
</dbReference>
<dbReference type="AlphaFoldDB" id="A0A9P8T7C8"/>
<evidence type="ECO:0000256" key="4">
    <source>
        <dbReference type="ARBA" id="ARBA00022499"/>
    </source>
</evidence>
<keyword evidence="7" id="KW-0813">Transport</keyword>
<dbReference type="GO" id="GO:0034727">
    <property type="term" value="P:piecemeal microautophagy of the nucleus"/>
    <property type="evidence" value="ECO:0007669"/>
    <property type="project" value="TreeGrafter"/>
</dbReference>
<protein>
    <recommendedName>
        <fullName evidence="7">Autophagy protein 5</fullName>
    </recommendedName>
</protein>
<dbReference type="PANTHER" id="PTHR13040:SF2">
    <property type="entry name" value="AUTOPHAGY PROTEIN 5"/>
    <property type="match status" value="1"/>
</dbReference>
<feature type="domain" description="Autophagy protein ATG5 UblB" evidence="8">
    <location>
        <begin position="188"/>
        <end position="269"/>
    </location>
</feature>
<evidence type="ECO:0000313" key="11">
    <source>
        <dbReference type="EMBL" id="KAH3668329.1"/>
    </source>
</evidence>
<dbReference type="GO" id="GO:0005776">
    <property type="term" value="C:autophagosome"/>
    <property type="evidence" value="ECO:0007669"/>
    <property type="project" value="TreeGrafter"/>
</dbReference>
<keyword evidence="4 7" id="KW-1017">Isopeptide bond</keyword>
<dbReference type="PANTHER" id="PTHR13040">
    <property type="entry name" value="AUTOPHAGY PROTEIN 5"/>
    <property type="match status" value="1"/>
</dbReference>
<evidence type="ECO:0000259" key="9">
    <source>
        <dbReference type="Pfam" id="PF20637"/>
    </source>
</evidence>
<dbReference type="InterPro" id="IPR048318">
    <property type="entry name" value="ATG5_UblB"/>
</dbReference>
<dbReference type="InterPro" id="IPR042527">
    <property type="entry name" value="Atg5_UblA_dom_sf"/>
</dbReference>
<keyword evidence="7" id="KW-0472">Membrane</keyword>
<proteinExistence type="inferred from homology"/>
<evidence type="ECO:0000256" key="5">
    <source>
        <dbReference type="ARBA" id="ARBA00022843"/>
    </source>
</evidence>
<dbReference type="GeneID" id="70234050"/>
<keyword evidence="6 7" id="KW-0072">Autophagy</keyword>
<dbReference type="InterPro" id="IPR048939">
    <property type="entry name" value="ATG5_UblA"/>
</dbReference>
<dbReference type="EMBL" id="JAEUBE010000158">
    <property type="protein sequence ID" value="KAH3668329.1"/>
    <property type="molecule type" value="Genomic_DNA"/>
</dbReference>
<dbReference type="GO" id="GO:0000422">
    <property type="term" value="P:autophagy of mitochondrion"/>
    <property type="evidence" value="ECO:0007669"/>
    <property type="project" value="TreeGrafter"/>
</dbReference>
<accession>A0A9P8T7C8</accession>
<dbReference type="Gene3D" id="3.10.20.620">
    <property type="match status" value="1"/>
</dbReference>
<feature type="domain" description="Autophagy protein ATG5 UblA" evidence="10">
    <location>
        <begin position="10"/>
        <end position="108"/>
    </location>
</feature>
<name>A0A9P8T7C8_9ASCO</name>
<dbReference type="OrthoDB" id="272162at2759"/>
<evidence type="ECO:0000256" key="7">
    <source>
        <dbReference type="RuleBase" id="RU361202"/>
    </source>
</evidence>
<reference evidence="11" key="1">
    <citation type="journal article" date="2021" name="Open Biol.">
        <title>Shared evolutionary footprints suggest mitochondrial oxidative damage underlies multiple complex I losses in fungi.</title>
        <authorList>
            <person name="Schikora-Tamarit M.A."/>
            <person name="Marcet-Houben M."/>
            <person name="Nosek J."/>
            <person name="Gabaldon T."/>
        </authorList>
    </citation>
    <scope>NUCLEOTIDE SEQUENCE</scope>
    <source>
        <strain evidence="11">CBS6075</strain>
    </source>
</reference>
<dbReference type="Pfam" id="PF04106">
    <property type="entry name" value="ATG5_UblB"/>
    <property type="match status" value="1"/>
</dbReference>
<dbReference type="InterPro" id="IPR042526">
    <property type="entry name" value="Atg5_HR"/>
</dbReference>
<dbReference type="GO" id="GO:0061908">
    <property type="term" value="C:phagophore"/>
    <property type="evidence" value="ECO:0007669"/>
    <property type="project" value="TreeGrafter"/>
</dbReference>
<dbReference type="GO" id="GO:0044233">
    <property type="term" value="C:mitochondria-associated endoplasmic reticulum membrane contact site"/>
    <property type="evidence" value="ECO:0007669"/>
    <property type="project" value="TreeGrafter"/>
</dbReference>
<evidence type="ECO:0000256" key="2">
    <source>
        <dbReference type="ARBA" id="ARBA00006910"/>
    </source>
</evidence>
<comment type="subunit">
    <text evidence="3 7">Conjugated with ATG12.</text>
</comment>
<dbReference type="InterPro" id="IPR048940">
    <property type="entry name" value="ATG5_HBR"/>
</dbReference>
<evidence type="ECO:0000256" key="1">
    <source>
        <dbReference type="ARBA" id="ARBA00004623"/>
    </source>
</evidence>
<comment type="similarity">
    <text evidence="2 7">Belongs to the ATG5 family.</text>
</comment>
<keyword evidence="12" id="KW-1185">Reference proteome</keyword>
<evidence type="ECO:0000259" key="10">
    <source>
        <dbReference type="Pfam" id="PF20638"/>
    </source>
</evidence>
<evidence type="ECO:0000256" key="6">
    <source>
        <dbReference type="ARBA" id="ARBA00023006"/>
    </source>
</evidence>
<dbReference type="GO" id="GO:0019776">
    <property type="term" value="F:Atg8-family ligase activity"/>
    <property type="evidence" value="ECO:0007669"/>
    <property type="project" value="TreeGrafter"/>
</dbReference>
<dbReference type="RefSeq" id="XP_046062743.1">
    <property type="nucleotide sequence ID" value="XM_046202914.1"/>
</dbReference>
<dbReference type="GO" id="GO:0006995">
    <property type="term" value="P:cellular response to nitrogen starvation"/>
    <property type="evidence" value="ECO:0007669"/>
    <property type="project" value="TreeGrafter"/>
</dbReference>
<evidence type="ECO:0000256" key="3">
    <source>
        <dbReference type="ARBA" id="ARBA00011554"/>
    </source>
</evidence>
<sequence length="278" mass="31986">MTTSDIITRVWGGVLHVKFQLDPVLATEECPFYYATLYRNSFLHSSLADLVQFYKPHLKDPSLGETPNWWFEFEKVPLKWNLPIGLLYDLTTTDSQAEKQAWELTLRYHDYPVEYVIPIEPNTNFLKSYWINQLKEACFILNGSSKLVMNMSRTETDEFYQAAIHKESVQYETAFRRLLPSNISSLKNIPIKIYLPLSNKLIQPVIANVGRKLTLGNLLQSLIPDLFPSSLMYTVAHPVSHGVVLPIDSPVVDLYICMKSLDAFLHISIRMIQKSDLD</sequence>
<dbReference type="Pfam" id="PF20637">
    <property type="entry name" value="ATG5_HBR"/>
    <property type="match status" value="1"/>
</dbReference>
<feature type="domain" description="Autophagy protein ATG5 alpha-helical bundle region" evidence="9">
    <location>
        <begin position="125"/>
        <end position="180"/>
    </location>
</feature>
<comment type="caution">
    <text evidence="11">The sequence shown here is derived from an EMBL/GenBank/DDBJ whole genome shotgun (WGS) entry which is preliminary data.</text>
</comment>
<gene>
    <name evidence="11" type="ORF">OGAPHI_002083</name>
</gene>